<proteinExistence type="predicted"/>
<evidence type="ECO:0000313" key="2">
    <source>
        <dbReference type="Proteomes" id="UP000193380"/>
    </source>
</evidence>
<dbReference type="PANTHER" id="PTHR45702">
    <property type="entry name" value="ADAM10/ADAM17 METALLOPEPTIDASE FAMILY MEMBER"/>
    <property type="match status" value="1"/>
</dbReference>
<dbReference type="PANTHER" id="PTHR45702:SF6">
    <property type="entry name" value="DISINTEGRIN AND METALLOPROTEINASE DOMAIN-CONTAINING PROTEIN 17"/>
    <property type="match status" value="1"/>
</dbReference>
<protein>
    <recommendedName>
        <fullName evidence="3">Peptidase M12B domain-containing protein</fullName>
    </recommendedName>
</protein>
<gene>
    <name evidence="1" type="ORF">GSONMT00008244001</name>
</gene>
<reference evidence="1" key="1">
    <citation type="journal article" date="2014" name="Nat. Commun.">
        <title>The rainbow trout genome provides novel insights into evolution after whole-genome duplication in vertebrates.</title>
        <authorList>
            <person name="Berthelot C."/>
            <person name="Brunet F."/>
            <person name="Chalopin D."/>
            <person name="Juanchich A."/>
            <person name="Bernard M."/>
            <person name="Noel B."/>
            <person name="Bento P."/>
            <person name="Da Silva C."/>
            <person name="Labadie K."/>
            <person name="Alberti A."/>
            <person name="Aury J.M."/>
            <person name="Louis A."/>
            <person name="Dehais P."/>
            <person name="Bardou P."/>
            <person name="Montfort J."/>
            <person name="Klopp C."/>
            <person name="Cabau C."/>
            <person name="Gaspin C."/>
            <person name="Thorgaard G.H."/>
            <person name="Boussaha M."/>
            <person name="Quillet E."/>
            <person name="Guyomard R."/>
            <person name="Galiana D."/>
            <person name="Bobe J."/>
            <person name="Volff J.N."/>
            <person name="Genet C."/>
            <person name="Wincker P."/>
            <person name="Jaillon O."/>
            <person name="Roest Crollius H."/>
            <person name="Guiguen Y."/>
        </authorList>
    </citation>
    <scope>NUCLEOTIDE SEQUENCE [LARGE SCALE GENOMIC DNA]</scope>
</reference>
<dbReference type="SUPFAM" id="SSF55486">
    <property type="entry name" value="Metalloproteases ('zincins'), catalytic domain"/>
    <property type="match status" value="1"/>
</dbReference>
<dbReference type="InterPro" id="IPR051489">
    <property type="entry name" value="ADAM_Metalloproteinase"/>
</dbReference>
<dbReference type="GO" id="GO:0005886">
    <property type="term" value="C:plasma membrane"/>
    <property type="evidence" value="ECO:0007669"/>
    <property type="project" value="TreeGrafter"/>
</dbReference>
<organism evidence="1 2">
    <name type="scientific">Oncorhynchus mykiss</name>
    <name type="common">Rainbow trout</name>
    <name type="synonym">Salmo gairdneri</name>
    <dbReference type="NCBI Taxonomy" id="8022"/>
    <lineage>
        <taxon>Eukaryota</taxon>
        <taxon>Metazoa</taxon>
        <taxon>Chordata</taxon>
        <taxon>Craniata</taxon>
        <taxon>Vertebrata</taxon>
        <taxon>Euteleostomi</taxon>
        <taxon>Actinopterygii</taxon>
        <taxon>Neopterygii</taxon>
        <taxon>Teleostei</taxon>
        <taxon>Protacanthopterygii</taxon>
        <taxon>Salmoniformes</taxon>
        <taxon>Salmonidae</taxon>
        <taxon>Salmoninae</taxon>
        <taxon>Oncorhynchus</taxon>
    </lineage>
</organism>
<reference evidence="1" key="2">
    <citation type="submission" date="2014-03" db="EMBL/GenBank/DDBJ databases">
        <authorList>
            <person name="Genoscope - CEA"/>
        </authorList>
    </citation>
    <scope>NUCLEOTIDE SEQUENCE</scope>
</reference>
<dbReference type="InterPro" id="IPR024079">
    <property type="entry name" value="MetalloPept_cat_dom_sf"/>
</dbReference>
<dbReference type="Proteomes" id="UP000193380">
    <property type="component" value="Unassembled WGS sequence"/>
</dbReference>
<name>A0A060Y6A9_ONCMY</name>
<dbReference type="AlphaFoldDB" id="A0A060Y6A9"/>
<dbReference type="GO" id="GO:0004222">
    <property type="term" value="F:metalloendopeptidase activity"/>
    <property type="evidence" value="ECO:0007669"/>
    <property type="project" value="TreeGrafter"/>
</dbReference>
<sequence length="168" mass="19600">MKSVHRQTECEYKGTEQLELKCWPHSLILPAVTSYSVSLLLSFLPPIIDSLHREKRVTHNHKKNTCPLALVADYRFFKHMGRGEESITLNYLIELIDRVDDMYRNTTWDDEFTGYGVQIQQIIINKEPTRAPLGQAGPDWTHYNMKGSPIQGKEVWDVKKLLEVRHCY</sequence>
<dbReference type="Gene3D" id="3.40.390.10">
    <property type="entry name" value="Collagenase (Catalytic Domain)"/>
    <property type="match status" value="1"/>
</dbReference>
<dbReference type="EMBL" id="FR907753">
    <property type="protein sequence ID" value="CDQ87231.1"/>
    <property type="molecule type" value="Genomic_DNA"/>
</dbReference>
<dbReference type="GO" id="GO:0007219">
    <property type="term" value="P:Notch signaling pathway"/>
    <property type="evidence" value="ECO:0007669"/>
    <property type="project" value="TreeGrafter"/>
</dbReference>
<evidence type="ECO:0000313" key="1">
    <source>
        <dbReference type="EMBL" id="CDQ87231.1"/>
    </source>
</evidence>
<dbReference type="PaxDb" id="8022-A0A060Y6A9"/>
<dbReference type="GO" id="GO:0006509">
    <property type="term" value="P:membrane protein ectodomain proteolysis"/>
    <property type="evidence" value="ECO:0007669"/>
    <property type="project" value="TreeGrafter"/>
</dbReference>
<accession>A0A060Y6A9</accession>
<evidence type="ECO:0008006" key="3">
    <source>
        <dbReference type="Google" id="ProtNLM"/>
    </source>
</evidence>
<dbReference type="STRING" id="8022.A0A060Y6A9"/>